<protein>
    <submittedName>
        <fullName evidence="1">Uncharacterized protein</fullName>
    </submittedName>
</protein>
<gene>
    <name evidence="1" type="ORF">LCPAC404_00840</name>
</gene>
<name>A0A481ZE13_9VIRU</name>
<sequence length="126" mass="13921">MYYAAKGGMLFGLIYAELKIGEICGVITGFDGYNVISEKIGMFRITVVENGYYEEDVYGDENGTVVCLPEPRFNEPFTISPGSNGKMNINIGKDSKCEIQWKICLGEAEKGGHKNIIKYITDKGMA</sequence>
<accession>A0A481ZE13</accession>
<evidence type="ECO:0000313" key="1">
    <source>
        <dbReference type="EMBL" id="QBK93380.1"/>
    </source>
</evidence>
<proteinExistence type="predicted"/>
<dbReference type="EMBL" id="MK500595">
    <property type="protein sequence ID" value="QBK93380.1"/>
    <property type="molecule type" value="Genomic_DNA"/>
</dbReference>
<reference evidence="1" key="1">
    <citation type="journal article" date="2019" name="MBio">
        <title>Virus Genomes from Deep Sea Sediments Expand the Ocean Megavirome and Support Independent Origins of Viral Gigantism.</title>
        <authorList>
            <person name="Backstrom D."/>
            <person name="Yutin N."/>
            <person name="Jorgensen S.L."/>
            <person name="Dharamshi J."/>
            <person name="Homa F."/>
            <person name="Zaremba-Niedwiedzka K."/>
            <person name="Spang A."/>
            <person name="Wolf Y.I."/>
            <person name="Koonin E.V."/>
            <person name="Ettema T.J."/>
        </authorList>
    </citation>
    <scope>NUCLEOTIDE SEQUENCE</scope>
</reference>
<organism evidence="1">
    <name type="scientific">Pithovirus LCPAC404</name>
    <dbReference type="NCBI Taxonomy" id="2506597"/>
    <lineage>
        <taxon>Viruses</taxon>
        <taxon>Pithoviruses</taxon>
    </lineage>
</organism>